<keyword evidence="2" id="KW-1185">Reference proteome</keyword>
<sequence length="221" mass="25151">MSSRFFCPTRSDFFSTSGDGSPTFCRSTEVAQLFVETPVFDVFSAFRRPIGRNVSAPSTASGEGIRPLPKAPDARLWFLTYSPSLRRARARQKKSRVSENVFSFYFPTRSDFFSTSGDASPTFCRNIGDKSPTYRRNAGFRRISDVSASEADLCPLRALGDRERVAKFQTLRKYSGVFFSRFGQRSKKIFERFGNTWKKYDPETDVRSPGTLNASRRSKHF</sequence>
<evidence type="ECO:0000313" key="2">
    <source>
        <dbReference type="Proteomes" id="UP001160148"/>
    </source>
</evidence>
<protein>
    <submittedName>
        <fullName evidence="1">Uncharacterized protein</fullName>
    </submittedName>
</protein>
<dbReference type="EMBL" id="CARXXK010001137">
    <property type="protein sequence ID" value="CAI6373907.1"/>
    <property type="molecule type" value="Genomic_DNA"/>
</dbReference>
<comment type="caution">
    <text evidence="1">The sequence shown here is derived from an EMBL/GenBank/DDBJ whole genome shotgun (WGS) entry which is preliminary data.</text>
</comment>
<dbReference type="AlphaFoldDB" id="A0AAV0Y1A0"/>
<reference evidence="1 2" key="1">
    <citation type="submission" date="2023-01" db="EMBL/GenBank/DDBJ databases">
        <authorList>
            <person name="Whitehead M."/>
        </authorList>
    </citation>
    <scope>NUCLEOTIDE SEQUENCE [LARGE SCALE GENOMIC DNA]</scope>
</reference>
<organism evidence="1 2">
    <name type="scientific">Macrosiphum euphorbiae</name>
    <name type="common">potato aphid</name>
    <dbReference type="NCBI Taxonomy" id="13131"/>
    <lineage>
        <taxon>Eukaryota</taxon>
        <taxon>Metazoa</taxon>
        <taxon>Ecdysozoa</taxon>
        <taxon>Arthropoda</taxon>
        <taxon>Hexapoda</taxon>
        <taxon>Insecta</taxon>
        <taxon>Pterygota</taxon>
        <taxon>Neoptera</taxon>
        <taxon>Paraneoptera</taxon>
        <taxon>Hemiptera</taxon>
        <taxon>Sternorrhyncha</taxon>
        <taxon>Aphidomorpha</taxon>
        <taxon>Aphidoidea</taxon>
        <taxon>Aphididae</taxon>
        <taxon>Macrosiphini</taxon>
        <taxon>Macrosiphum</taxon>
    </lineage>
</organism>
<evidence type="ECO:0000313" key="1">
    <source>
        <dbReference type="EMBL" id="CAI6373907.1"/>
    </source>
</evidence>
<accession>A0AAV0Y1A0</accession>
<name>A0AAV0Y1A0_9HEMI</name>
<gene>
    <name evidence="1" type="ORF">MEUPH1_LOCUS27595</name>
</gene>
<dbReference type="Proteomes" id="UP001160148">
    <property type="component" value="Unassembled WGS sequence"/>
</dbReference>
<proteinExistence type="predicted"/>